<evidence type="ECO:0000313" key="3">
    <source>
        <dbReference type="Proteomes" id="UP000241769"/>
    </source>
</evidence>
<accession>A0A2P6MY26</accession>
<dbReference type="AlphaFoldDB" id="A0A2P6MY26"/>
<dbReference type="InParanoid" id="A0A2P6MY26"/>
<feature type="region of interest" description="Disordered" evidence="1">
    <location>
        <begin position="213"/>
        <end position="243"/>
    </location>
</feature>
<reference evidence="2 3" key="1">
    <citation type="journal article" date="2018" name="Genome Biol. Evol.">
        <title>Multiple Roots of Fruiting Body Formation in Amoebozoa.</title>
        <authorList>
            <person name="Hillmann F."/>
            <person name="Forbes G."/>
            <person name="Novohradska S."/>
            <person name="Ferling I."/>
            <person name="Riege K."/>
            <person name="Groth M."/>
            <person name="Westermann M."/>
            <person name="Marz M."/>
            <person name="Spaller T."/>
            <person name="Winckler T."/>
            <person name="Schaap P."/>
            <person name="Glockner G."/>
        </authorList>
    </citation>
    <scope>NUCLEOTIDE SEQUENCE [LARGE SCALE GENOMIC DNA]</scope>
    <source>
        <strain evidence="2 3">Jena</strain>
    </source>
</reference>
<evidence type="ECO:0000256" key="1">
    <source>
        <dbReference type="SAM" id="MobiDB-lite"/>
    </source>
</evidence>
<organism evidence="2 3">
    <name type="scientific">Planoprotostelium fungivorum</name>
    <dbReference type="NCBI Taxonomy" id="1890364"/>
    <lineage>
        <taxon>Eukaryota</taxon>
        <taxon>Amoebozoa</taxon>
        <taxon>Evosea</taxon>
        <taxon>Variosea</taxon>
        <taxon>Cavosteliida</taxon>
        <taxon>Cavosteliaceae</taxon>
        <taxon>Planoprotostelium</taxon>
    </lineage>
</organism>
<feature type="compositionally biased region" description="Basic and acidic residues" evidence="1">
    <location>
        <begin position="221"/>
        <end position="243"/>
    </location>
</feature>
<name>A0A2P6MY26_9EUKA</name>
<protein>
    <submittedName>
        <fullName evidence="2">Uncharacterized protein</fullName>
    </submittedName>
</protein>
<evidence type="ECO:0000313" key="2">
    <source>
        <dbReference type="EMBL" id="PRP76619.1"/>
    </source>
</evidence>
<keyword evidence="3" id="KW-1185">Reference proteome</keyword>
<comment type="caution">
    <text evidence="2">The sequence shown here is derived from an EMBL/GenBank/DDBJ whole genome shotgun (WGS) entry which is preliminary data.</text>
</comment>
<gene>
    <name evidence="2" type="ORF">PROFUN_14996</name>
</gene>
<dbReference type="EMBL" id="MDYQ01000312">
    <property type="protein sequence ID" value="PRP76619.1"/>
    <property type="molecule type" value="Genomic_DNA"/>
</dbReference>
<dbReference type="Proteomes" id="UP000241769">
    <property type="component" value="Unassembled WGS sequence"/>
</dbReference>
<proteinExistence type="predicted"/>
<sequence>MIRFPVLVVDAVTTAEAHHTQQLSHSTAGPTTQAFDLVTFTINMDKLSFTKNELGLEPSTVTSIVSEKNRYDPYKQQDAQVKNSYLFVSKLWQVDIVDDNMRIYNYSILQETANRLLEKYQNQVITKSELKQKESELLRSEVSACLYHLVMTKQMQIMIPPHEGEVIIYFGEANGDQHIRAIEKYKKIATLTSYEQLLDTMRELYEENHQELSTGGYFSSGHERPESEPCSFKDVETRASESG</sequence>